<organism evidence="1">
    <name type="scientific">uncultured marine virus</name>
    <dbReference type="NCBI Taxonomy" id="186617"/>
    <lineage>
        <taxon>Viruses</taxon>
        <taxon>environmental samples</taxon>
    </lineage>
</organism>
<name>A0A0F7L0A4_9VIRU</name>
<reference evidence="1" key="1">
    <citation type="journal article" date="2015" name="Front. Microbiol.">
        <title>Combining genomic sequencing methods to explore viral diversity and reveal potential virus-host interactions.</title>
        <authorList>
            <person name="Chow C.E."/>
            <person name="Winget D.M."/>
            <person name="White R.A.III."/>
            <person name="Hallam S.J."/>
            <person name="Suttle C.A."/>
        </authorList>
    </citation>
    <scope>NUCLEOTIDE SEQUENCE</scope>
    <source>
        <strain evidence="1">Anoxic3_1</strain>
    </source>
</reference>
<evidence type="ECO:0000313" key="1">
    <source>
        <dbReference type="EMBL" id="AKH45944.1"/>
    </source>
</evidence>
<dbReference type="EMBL" id="KR029577">
    <property type="protein sequence ID" value="AKH45944.1"/>
    <property type="molecule type" value="Genomic_DNA"/>
</dbReference>
<sequence>MLHVVLQARTIFDDFCNGVLDFFRQIRAELRREALFLVLDFLFHRLWRSKRGLCLAKL</sequence>
<reference evidence="1" key="2">
    <citation type="submission" date="2015-03" db="EMBL/GenBank/DDBJ databases">
        <authorList>
            <person name="Chow C.-E.T."/>
            <person name="Winget D.M."/>
            <person name="White R.A.III."/>
            <person name="Hallam S.J."/>
            <person name="Suttle C.A."/>
        </authorList>
    </citation>
    <scope>NUCLEOTIDE SEQUENCE</scope>
    <source>
        <strain evidence="1">Anoxic3_1</strain>
    </source>
</reference>
<proteinExistence type="predicted"/>
<protein>
    <submittedName>
        <fullName evidence="1">Uncharacterized protein</fullName>
    </submittedName>
</protein>
<accession>A0A0F7L0A4</accession>